<name>A0ABR0BCT6_PURLI</name>
<dbReference type="SUPFAM" id="SSF56112">
    <property type="entry name" value="Protein kinase-like (PK-like)"/>
    <property type="match status" value="1"/>
</dbReference>
<keyword evidence="3" id="KW-1185">Reference proteome</keyword>
<sequence>MMDVRINNDVSTKSRENRVIKRRPASLASRWNIKLLRGLQRKLEEDPEADITALLPNTYAETLLSYKKGSCYPVFSEFKFDRLVAAAPKPQPAGPQEDIRSKISPEPYAIISELSSDLKDLLEDSQSPSAVIELLQESERLYEGAGASSGVFRVSKNIIVKITNKASAFTEIGSLQYIQTHLPTFPAPQAHGLIQLGLFWLLFTSFVPGIDLEKAWPRLDETGKKHVSAQLDSLLNELRSLPKPSDQPLGGVQMEGCKDARRGVRVSKSPITNALEFQDFIFSGSRSASPVYRHLLRDLAPASSRCVFTHGDIRPANVMVGKENDGTWTVSGIIDWEASGFYPEYWESVKMTNNLTPRDNDDWYWYLPKSCSPRQYATQWLVDRLWDQSMDNS</sequence>
<dbReference type="Proteomes" id="UP001287286">
    <property type="component" value="Unassembled WGS sequence"/>
</dbReference>
<organism evidence="2 3">
    <name type="scientific">Purpureocillium lilacinum</name>
    <name type="common">Paecilomyces lilacinus</name>
    <dbReference type="NCBI Taxonomy" id="33203"/>
    <lineage>
        <taxon>Eukaryota</taxon>
        <taxon>Fungi</taxon>
        <taxon>Dikarya</taxon>
        <taxon>Ascomycota</taxon>
        <taxon>Pezizomycotina</taxon>
        <taxon>Sordariomycetes</taxon>
        <taxon>Hypocreomycetidae</taxon>
        <taxon>Hypocreales</taxon>
        <taxon>Ophiocordycipitaceae</taxon>
        <taxon>Purpureocillium</taxon>
    </lineage>
</organism>
<evidence type="ECO:0000313" key="3">
    <source>
        <dbReference type="Proteomes" id="UP001287286"/>
    </source>
</evidence>
<dbReference type="Pfam" id="PF01636">
    <property type="entry name" value="APH"/>
    <property type="match status" value="1"/>
</dbReference>
<dbReference type="PANTHER" id="PTHR21310:SF54">
    <property type="entry name" value="AMINOGLYCOSIDE PHOSPHOTRANSFERASE DOMAIN-CONTAINING PROTEIN"/>
    <property type="match status" value="1"/>
</dbReference>
<accession>A0ABR0BCT6</accession>
<dbReference type="InterPro" id="IPR002575">
    <property type="entry name" value="Aminoglycoside_PTrfase"/>
</dbReference>
<dbReference type="PANTHER" id="PTHR21310">
    <property type="entry name" value="AMINOGLYCOSIDE PHOSPHOTRANSFERASE-RELATED-RELATED"/>
    <property type="match status" value="1"/>
</dbReference>
<dbReference type="EMBL" id="JAWRVI010000350">
    <property type="protein sequence ID" value="KAK4067218.1"/>
    <property type="molecule type" value="Genomic_DNA"/>
</dbReference>
<protein>
    <recommendedName>
        <fullName evidence="1">Aminoglycoside phosphotransferase domain-containing protein</fullName>
    </recommendedName>
</protein>
<dbReference type="InterPro" id="IPR011009">
    <property type="entry name" value="Kinase-like_dom_sf"/>
</dbReference>
<comment type="caution">
    <text evidence="2">The sequence shown here is derived from an EMBL/GenBank/DDBJ whole genome shotgun (WGS) entry which is preliminary data.</text>
</comment>
<dbReference type="InterPro" id="IPR051678">
    <property type="entry name" value="AGP_Transferase"/>
</dbReference>
<evidence type="ECO:0000313" key="2">
    <source>
        <dbReference type="EMBL" id="KAK4067218.1"/>
    </source>
</evidence>
<reference evidence="2 3" key="1">
    <citation type="journal article" date="2024" name="Microbiol. Resour. Announc.">
        <title>Genome annotations for the ascomycete fungi Trichoderma harzianum, Trichoderma aggressivum, and Purpureocillium lilacinum.</title>
        <authorList>
            <person name="Beijen E.P.W."/>
            <person name="Ohm R.A."/>
        </authorList>
    </citation>
    <scope>NUCLEOTIDE SEQUENCE [LARGE SCALE GENOMIC DNA]</scope>
    <source>
        <strain evidence="2 3">CBS 150709</strain>
    </source>
</reference>
<feature type="domain" description="Aminoglycoside phosphotransferase" evidence="1">
    <location>
        <begin position="145"/>
        <end position="357"/>
    </location>
</feature>
<gene>
    <name evidence="2" type="ORF">Purlil1_13897</name>
</gene>
<evidence type="ECO:0000259" key="1">
    <source>
        <dbReference type="Pfam" id="PF01636"/>
    </source>
</evidence>
<dbReference type="CDD" id="cd05120">
    <property type="entry name" value="APH_ChoK_like"/>
    <property type="match status" value="1"/>
</dbReference>
<dbReference type="Gene3D" id="3.90.1200.10">
    <property type="match status" value="1"/>
</dbReference>
<proteinExistence type="predicted"/>